<organism evidence="5 6">
    <name type="scientific">Segatella buccae</name>
    <dbReference type="NCBI Taxonomy" id="28126"/>
    <lineage>
        <taxon>Bacteria</taxon>
        <taxon>Pseudomonadati</taxon>
        <taxon>Bacteroidota</taxon>
        <taxon>Bacteroidia</taxon>
        <taxon>Bacteroidales</taxon>
        <taxon>Prevotellaceae</taxon>
        <taxon>Segatella</taxon>
    </lineage>
</organism>
<dbReference type="PANTHER" id="PTHR43017">
    <property type="entry name" value="GALACTOSIDE O-ACETYLTRANSFERASE"/>
    <property type="match status" value="1"/>
</dbReference>
<dbReference type="PROSITE" id="PS00101">
    <property type="entry name" value="HEXAPEP_TRANSFERASES"/>
    <property type="match status" value="1"/>
</dbReference>
<evidence type="ECO:0000313" key="5">
    <source>
        <dbReference type="EMBL" id="SUB96771.1"/>
    </source>
</evidence>
<gene>
    <name evidence="5" type="ORF">NCTC13063_02542</name>
</gene>
<evidence type="ECO:0000256" key="2">
    <source>
        <dbReference type="ARBA" id="ARBA00022737"/>
    </source>
</evidence>
<evidence type="ECO:0000256" key="4">
    <source>
        <dbReference type="RuleBase" id="RU367021"/>
    </source>
</evidence>
<dbReference type="SUPFAM" id="SSF51161">
    <property type="entry name" value="Trimeric LpxA-like enzymes"/>
    <property type="match status" value="1"/>
</dbReference>
<keyword evidence="1 4" id="KW-0808">Transferase</keyword>
<dbReference type="InterPro" id="IPR039369">
    <property type="entry name" value="LacA-like"/>
</dbReference>
<dbReference type="InterPro" id="IPR011004">
    <property type="entry name" value="Trimer_LpxA-like_sf"/>
</dbReference>
<protein>
    <recommendedName>
        <fullName evidence="4">Acetyltransferase</fullName>
        <ecNumber evidence="4">2.3.1.-</ecNumber>
    </recommendedName>
</protein>
<evidence type="ECO:0000256" key="1">
    <source>
        <dbReference type="ARBA" id="ARBA00022679"/>
    </source>
</evidence>
<keyword evidence="3 4" id="KW-0012">Acyltransferase</keyword>
<dbReference type="EMBL" id="UGTJ01000002">
    <property type="protein sequence ID" value="SUB96771.1"/>
    <property type="molecule type" value="Genomic_DNA"/>
</dbReference>
<keyword evidence="2" id="KW-0677">Repeat</keyword>
<dbReference type="InterPro" id="IPR001451">
    <property type="entry name" value="Hexapep"/>
</dbReference>
<reference evidence="5 6" key="1">
    <citation type="submission" date="2018-06" db="EMBL/GenBank/DDBJ databases">
        <authorList>
            <consortium name="Pathogen Informatics"/>
            <person name="Doyle S."/>
        </authorList>
    </citation>
    <scope>NUCLEOTIDE SEQUENCE [LARGE SCALE GENOMIC DNA]</scope>
    <source>
        <strain evidence="5 6">NCTC13063</strain>
    </source>
</reference>
<evidence type="ECO:0000313" key="6">
    <source>
        <dbReference type="Proteomes" id="UP000255283"/>
    </source>
</evidence>
<comment type="caution">
    <text evidence="5">The sequence shown here is derived from an EMBL/GenBank/DDBJ whole genome shotgun (WGS) entry which is preliminary data.</text>
</comment>
<dbReference type="Pfam" id="PF00132">
    <property type="entry name" value="Hexapep"/>
    <property type="match status" value="1"/>
</dbReference>
<dbReference type="InterPro" id="IPR018357">
    <property type="entry name" value="Hexapep_transf_CS"/>
</dbReference>
<dbReference type="AlphaFoldDB" id="A0AAQ1UPC8"/>
<dbReference type="GO" id="GO:0008870">
    <property type="term" value="F:galactoside O-acetyltransferase activity"/>
    <property type="evidence" value="ECO:0007669"/>
    <property type="project" value="TreeGrafter"/>
</dbReference>
<name>A0AAQ1UPC8_9BACT</name>
<sequence>MFIASHCSFYTAGHPLDVRLRNASVQYARPISVGNNVWIGGNVTVLTGVTIGNNVTIGAGSVVTRDIPDNTLAVGNPCRVIKSIDEE</sequence>
<evidence type="ECO:0000256" key="3">
    <source>
        <dbReference type="ARBA" id="ARBA00023315"/>
    </source>
</evidence>
<accession>A0AAQ1UPC8</accession>
<dbReference type="EC" id="2.3.1.-" evidence="4"/>
<comment type="similarity">
    <text evidence="4">Belongs to the transferase hexapeptide repeat family.</text>
</comment>
<dbReference type="Gene3D" id="2.160.10.10">
    <property type="entry name" value="Hexapeptide repeat proteins"/>
    <property type="match status" value="1"/>
</dbReference>
<dbReference type="Proteomes" id="UP000255283">
    <property type="component" value="Unassembled WGS sequence"/>
</dbReference>
<dbReference type="PANTHER" id="PTHR43017:SF1">
    <property type="entry name" value="ACETYLTRANSFERASE YJL218W-RELATED"/>
    <property type="match status" value="1"/>
</dbReference>
<proteinExistence type="inferred from homology"/>